<dbReference type="EMBL" id="JANFAV010000002">
    <property type="protein sequence ID" value="MCW6534237.1"/>
    <property type="molecule type" value="Genomic_DNA"/>
</dbReference>
<name>A0AA41Z7F7_9SPHN</name>
<keyword evidence="3" id="KW-1185">Reference proteome</keyword>
<evidence type="ECO:0000313" key="2">
    <source>
        <dbReference type="EMBL" id="MCW6534237.1"/>
    </source>
</evidence>
<comment type="caution">
    <text evidence="2">The sequence shown here is derived from an EMBL/GenBank/DDBJ whole genome shotgun (WGS) entry which is preliminary data.</text>
</comment>
<proteinExistence type="predicted"/>
<dbReference type="Proteomes" id="UP001165565">
    <property type="component" value="Unassembled WGS sequence"/>
</dbReference>
<dbReference type="AlphaFoldDB" id="A0AA41Z7F7"/>
<evidence type="ECO:0000313" key="3">
    <source>
        <dbReference type="Proteomes" id="UP001165565"/>
    </source>
</evidence>
<feature type="region of interest" description="Disordered" evidence="1">
    <location>
        <begin position="1"/>
        <end position="53"/>
    </location>
</feature>
<dbReference type="RefSeq" id="WP_265268170.1">
    <property type="nucleotide sequence ID" value="NZ_JANFAV010000002.1"/>
</dbReference>
<reference evidence="2" key="1">
    <citation type="submission" date="2022-06" db="EMBL/GenBank/DDBJ databases">
        <title>Sphingomonas sp. nov. isolated from rhizosphere soil of tomato.</title>
        <authorList>
            <person name="Dong H."/>
            <person name="Gao R."/>
        </authorList>
    </citation>
    <scope>NUCLEOTIDE SEQUENCE</scope>
    <source>
        <strain evidence="2">MMSM24</strain>
    </source>
</reference>
<feature type="compositionally biased region" description="Acidic residues" evidence="1">
    <location>
        <begin position="32"/>
        <end position="42"/>
    </location>
</feature>
<sequence>MNNRSNEPRQPGRDVDGPPDAEHNRDQTNEGESSEDPAEGGEETAPRQPGSPG</sequence>
<accession>A0AA41Z7F7</accession>
<organism evidence="2 3">
    <name type="scientific">Sphingomonas lycopersici</name>
    <dbReference type="NCBI Taxonomy" id="2951807"/>
    <lineage>
        <taxon>Bacteria</taxon>
        <taxon>Pseudomonadati</taxon>
        <taxon>Pseudomonadota</taxon>
        <taxon>Alphaproteobacteria</taxon>
        <taxon>Sphingomonadales</taxon>
        <taxon>Sphingomonadaceae</taxon>
        <taxon>Sphingomonas</taxon>
    </lineage>
</organism>
<feature type="compositionally biased region" description="Basic and acidic residues" evidence="1">
    <location>
        <begin position="1"/>
        <end position="28"/>
    </location>
</feature>
<evidence type="ECO:0000256" key="1">
    <source>
        <dbReference type="SAM" id="MobiDB-lite"/>
    </source>
</evidence>
<gene>
    <name evidence="2" type="ORF">NEE01_05495</name>
</gene>
<protein>
    <submittedName>
        <fullName evidence="2">Uncharacterized protein</fullName>
    </submittedName>
</protein>